<evidence type="ECO:0000313" key="2">
    <source>
        <dbReference type="Proteomes" id="UP000224006"/>
    </source>
</evidence>
<sequence length="126" mass="14034">MAFDVRKSWLKNKVLDLLGAQTSQWDSLLSRVSPSAVLRATRTILTADGESEFPKNGQKNPLSRKGGAAERQLPQYAFGNVDPLIFSLQQWNMLSGDFSVRPQFSWTNHIACLYSVDVAGNLGNYQ</sequence>
<comment type="caution">
    <text evidence="1">The sequence shown here is derived from an EMBL/GenBank/DDBJ whole genome shotgun (WGS) entry which is preliminary data.</text>
</comment>
<accession>A0A2A9MED2</accession>
<proteinExistence type="predicted"/>
<dbReference type="VEuPathDB" id="ToxoDB:BESB_071390"/>
<dbReference type="EMBL" id="NWUJ01000007">
    <property type="protein sequence ID" value="PFH33987.1"/>
    <property type="molecule type" value="Genomic_DNA"/>
</dbReference>
<gene>
    <name evidence="1" type="ORF">BESB_071390</name>
</gene>
<keyword evidence="2" id="KW-1185">Reference proteome</keyword>
<reference evidence="1 2" key="1">
    <citation type="submission" date="2017-09" db="EMBL/GenBank/DDBJ databases">
        <title>Genome sequencing of Besnoitia besnoiti strain Bb-Ger1.</title>
        <authorList>
            <person name="Schares G."/>
            <person name="Venepally P."/>
            <person name="Lorenzi H.A."/>
        </authorList>
    </citation>
    <scope>NUCLEOTIDE SEQUENCE [LARGE SCALE GENOMIC DNA]</scope>
    <source>
        <strain evidence="1 2">Bb-Ger1</strain>
    </source>
</reference>
<dbReference type="AlphaFoldDB" id="A0A2A9MED2"/>
<name>A0A2A9MED2_BESBE</name>
<dbReference type="RefSeq" id="XP_029217996.1">
    <property type="nucleotide sequence ID" value="XM_029365512.1"/>
</dbReference>
<evidence type="ECO:0000313" key="1">
    <source>
        <dbReference type="EMBL" id="PFH33987.1"/>
    </source>
</evidence>
<dbReference type="Proteomes" id="UP000224006">
    <property type="component" value="Unassembled WGS sequence"/>
</dbReference>
<protein>
    <submittedName>
        <fullName evidence="1">Uncharacterized protein</fullName>
    </submittedName>
</protein>
<dbReference type="GeneID" id="40312065"/>
<organism evidence="1 2">
    <name type="scientific">Besnoitia besnoiti</name>
    <name type="common">Apicomplexan protozoan</name>
    <dbReference type="NCBI Taxonomy" id="94643"/>
    <lineage>
        <taxon>Eukaryota</taxon>
        <taxon>Sar</taxon>
        <taxon>Alveolata</taxon>
        <taxon>Apicomplexa</taxon>
        <taxon>Conoidasida</taxon>
        <taxon>Coccidia</taxon>
        <taxon>Eucoccidiorida</taxon>
        <taxon>Eimeriorina</taxon>
        <taxon>Sarcocystidae</taxon>
        <taxon>Besnoitia</taxon>
    </lineage>
</organism>
<dbReference type="KEGG" id="bbes:BESB_071390"/>